<dbReference type="SUPFAM" id="SSF51182">
    <property type="entry name" value="RmlC-like cupins"/>
    <property type="match status" value="1"/>
</dbReference>
<evidence type="ECO:0000256" key="2">
    <source>
        <dbReference type="ARBA" id="ARBA00001997"/>
    </source>
</evidence>
<evidence type="ECO:0000313" key="10">
    <source>
        <dbReference type="Proteomes" id="UP000782610"/>
    </source>
</evidence>
<evidence type="ECO:0000256" key="8">
    <source>
        <dbReference type="PIRSR" id="PIRSR600888-3"/>
    </source>
</evidence>
<evidence type="ECO:0000256" key="7">
    <source>
        <dbReference type="ARBA" id="ARBA00033311"/>
    </source>
</evidence>
<evidence type="ECO:0000256" key="1">
    <source>
        <dbReference type="ARBA" id="ARBA00001298"/>
    </source>
</evidence>
<evidence type="ECO:0000256" key="5">
    <source>
        <dbReference type="ARBA" id="ARBA00029758"/>
    </source>
</evidence>
<dbReference type="Pfam" id="PF00908">
    <property type="entry name" value="dTDP_sugar_isom"/>
    <property type="match status" value="1"/>
</dbReference>
<feature type="site" description="Participates in a stacking interaction with the thymidine ring of dTDP-4-oxo-6-deoxyglucose" evidence="8">
    <location>
        <position position="154"/>
    </location>
</feature>
<dbReference type="PANTHER" id="PTHR21047:SF2">
    <property type="entry name" value="THYMIDINE DIPHOSPHO-4-KETO-RHAMNOSE 3,5-EPIMERASE"/>
    <property type="match status" value="1"/>
</dbReference>
<dbReference type="InterPro" id="IPR000888">
    <property type="entry name" value="RmlC-like"/>
</dbReference>
<dbReference type="EMBL" id="JACRAF010000028">
    <property type="protein sequence ID" value="MBI4922139.1"/>
    <property type="molecule type" value="Genomic_DNA"/>
</dbReference>
<dbReference type="GO" id="GO:0008830">
    <property type="term" value="F:dTDP-4-dehydrorhamnose 3,5-epimerase activity"/>
    <property type="evidence" value="ECO:0007669"/>
    <property type="project" value="UniProtKB-EC"/>
</dbReference>
<comment type="caution">
    <text evidence="9">The sequence shown here is derived from an EMBL/GenBank/DDBJ whole genome shotgun (WGS) entry which is preliminary data.</text>
</comment>
<dbReference type="CDD" id="cd02208">
    <property type="entry name" value="cupin_RmlC-like"/>
    <property type="match status" value="1"/>
</dbReference>
<dbReference type="GO" id="GO:0000271">
    <property type="term" value="P:polysaccharide biosynthetic process"/>
    <property type="evidence" value="ECO:0007669"/>
    <property type="project" value="TreeGrafter"/>
</dbReference>
<dbReference type="AlphaFoldDB" id="A0A933L0R0"/>
<dbReference type="EC" id="5.1.3.13" evidence="3"/>
<comment type="function">
    <text evidence="2">Catalyzes the epimerization of the C3' and C5'positions of dTDP-6-deoxy-D-xylo-4-hexulose, forming dTDP-6-deoxy-L-lyxo-4-hexulose.</text>
</comment>
<evidence type="ECO:0000256" key="6">
    <source>
        <dbReference type="ARBA" id="ARBA00031424"/>
    </source>
</evidence>
<organism evidence="9 10">
    <name type="scientific">Devosia nanyangense</name>
    <dbReference type="NCBI Taxonomy" id="1228055"/>
    <lineage>
        <taxon>Bacteria</taxon>
        <taxon>Pseudomonadati</taxon>
        <taxon>Pseudomonadota</taxon>
        <taxon>Alphaproteobacteria</taxon>
        <taxon>Hyphomicrobiales</taxon>
        <taxon>Devosiaceae</taxon>
        <taxon>Devosia</taxon>
    </lineage>
</organism>
<accession>A0A933L0R0</accession>
<dbReference type="InterPro" id="IPR011051">
    <property type="entry name" value="RmlC_Cupin_sf"/>
</dbReference>
<dbReference type="Proteomes" id="UP000782610">
    <property type="component" value="Unassembled WGS sequence"/>
</dbReference>
<comment type="catalytic activity">
    <reaction evidence="1">
        <text>dTDP-4-dehydro-6-deoxy-alpha-D-glucose = dTDP-4-dehydro-beta-L-rhamnose</text>
        <dbReference type="Rhea" id="RHEA:16969"/>
        <dbReference type="ChEBI" id="CHEBI:57649"/>
        <dbReference type="ChEBI" id="CHEBI:62830"/>
        <dbReference type="EC" id="5.1.3.13"/>
    </reaction>
</comment>
<gene>
    <name evidence="9" type="ORF">HY834_10340</name>
</gene>
<dbReference type="InterPro" id="IPR014710">
    <property type="entry name" value="RmlC-like_jellyroll"/>
</dbReference>
<evidence type="ECO:0000256" key="3">
    <source>
        <dbReference type="ARBA" id="ARBA00012098"/>
    </source>
</evidence>
<sequence>MADDILTRTLEAARKDQETVRNGVPTAKLLDGLVFRDSVTHRDDRGSVTELFDPRWNWHPDPLVFSYMFSIRPGTVKGWGLHKLHEDRYFVVKGEMEVVMYDPRPQSSTCGQICRIILSADRPRLMNVPKFVWHADHNVGSEEAVIVNFPTIQYDHASPDKYRLPIDTPLIPFSFGAAHGW</sequence>
<evidence type="ECO:0000256" key="4">
    <source>
        <dbReference type="ARBA" id="ARBA00019595"/>
    </source>
</evidence>
<name>A0A933L0R0_9HYPH</name>
<dbReference type="GO" id="GO:0005829">
    <property type="term" value="C:cytosol"/>
    <property type="evidence" value="ECO:0007669"/>
    <property type="project" value="TreeGrafter"/>
</dbReference>
<reference evidence="9" key="1">
    <citation type="submission" date="2020-07" db="EMBL/GenBank/DDBJ databases">
        <title>Huge and variable diversity of episymbiotic CPR bacteria and DPANN archaea in groundwater ecosystems.</title>
        <authorList>
            <person name="He C.Y."/>
            <person name="Keren R."/>
            <person name="Whittaker M."/>
            <person name="Farag I.F."/>
            <person name="Doudna J."/>
            <person name="Cate J.H.D."/>
            <person name="Banfield J.F."/>
        </authorList>
    </citation>
    <scope>NUCLEOTIDE SEQUENCE</scope>
    <source>
        <strain evidence="9">NC_groundwater_1586_Pr3_B-0.1um_66_15</strain>
    </source>
</reference>
<evidence type="ECO:0000313" key="9">
    <source>
        <dbReference type="EMBL" id="MBI4922139.1"/>
    </source>
</evidence>
<protein>
    <recommendedName>
        <fullName evidence="4">dTDP-4-dehydrorhamnose 3,5-epimerase</fullName>
        <ecNumber evidence="3">5.1.3.13</ecNumber>
    </recommendedName>
    <alternativeName>
        <fullName evidence="6">Thymidine diphospho-4-keto-rhamnose 3,5-epimerase</fullName>
    </alternativeName>
    <alternativeName>
        <fullName evidence="5">dTDP-4-keto-6-deoxyglucose 3,5-epimerase</fullName>
    </alternativeName>
    <alternativeName>
        <fullName evidence="7">dTDP-6-deoxy-D-xylo-4-hexulose 3,5-epimerase</fullName>
    </alternativeName>
</protein>
<proteinExistence type="predicted"/>
<dbReference type="PANTHER" id="PTHR21047">
    <property type="entry name" value="DTDP-6-DEOXY-D-GLUCOSE-3,5 EPIMERASE"/>
    <property type="match status" value="1"/>
</dbReference>
<dbReference type="Gene3D" id="2.60.120.10">
    <property type="entry name" value="Jelly Rolls"/>
    <property type="match status" value="1"/>
</dbReference>